<evidence type="ECO:0000313" key="4">
    <source>
        <dbReference type="EMBL" id="RYR07570.1"/>
    </source>
</evidence>
<protein>
    <recommendedName>
        <fullName evidence="3">Nudix hydrolase domain-containing protein</fullName>
    </recommendedName>
</protein>
<comment type="caution">
    <text evidence="4">The sequence shown here is derived from an EMBL/GenBank/DDBJ whole genome shotgun (WGS) entry which is preliminary data.</text>
</comment>
<evidence type="ECO:0000259" key="3">
    <source>
        <dbReference type="PROSITE" id="PS51462"/>
    </source>
</evidence>
<dbReference type="Pfam" id="PF15916">
    <property type="entry name" value="DUF4743"/>
    <property type="match status" value="1"/>
</dbReference>
<accession>A0A444Z068</accession>
<gene>
    <name evidence="4" type="ORF">Ahy_B05g074950</name>
</gene>
<dbReference type="Gene3D" id="3.90.79.10">
    <property type="entry name" value="Nucleoside Triphosphate Pyrophosphohydrolase"/>
    <property type="match status" value="1"/>
</dbReference>
<dbReference type="InterPro" id="IPR031804">
    <property type="entry name" value="DUF4743"/>
</dbReference>
<comment type="similarity">
    <text evidence="2">Belongs to the Nudix hydrolase family.</text>
</comment>
<dbReference type="SMR" id="A0A444Z068"/>
<dbReference type="Pfam" id="PF00293">
    <property type="entry name" value="NUDIX"/>
    <property type="match status" value="1"/>
</dbReference>
<dbReference type="Gramene" id="arahy.Tifrunner.gnm2.ann2.Ah15g450200.1">
    <property type="protein sequence ID" value="arahy.Tifrunner.gnm2.ann2.Ah15g450200.1-CDS"/>
    <property type="gene ID" value="arahy.Tifrunner.gnm2.ann2.Ah15g450200"/>
</dbReference>
<name>A0A444Z068_ARAHY</name>
<proteinExistence type="inferred from homology"/>
<dbReference type="GO" id="GO:0044715">
    <property type="term" value="F:8-oxo-dGDP phosphatase activity"/>
    <property type="evidence" value="ECO:0007669"/>
    <property type="project" value="UniProtKB-ARBA"/>
</dbReference>
<evidence type="ECO:0000313" key="5">
    <source>
        <dbReference type="Proteomes" id="UP000289738"/>
    </source>
</evidence>
<dbReference type="InterPro" id="IPR015797">
    <property type="entry name" value="NUDIX_hydrolase-like_dom_sf"/>
</dbReference>
<dbReference type="PANTHER" id="PTHR13622:SF8">
    <property type="entry name" value="THIAMIN PYROPHOSPHOKINASE 1"/>
    <property type="match status" value="1"/>
</dbReference>
<dbReference type="Proteomes" id="UP000289738">
    <property type="component" value="Chromosome B05"/>
</dbReference>
<reference evidence="4 5" key="1">
    <citation type="submission" date="2019-01" db="EMBL/GenBank/DDBJ databases">
        <title>Sequencing of cultivated peanut Arachis hypogaea provides insights into genome evolution and oil improvement.</title>
        <authorList>
            <person name="Chen X."/>
        </authorList>
    </citation>
    <scope>NUCLEOTIDE SEQUENCE [LARGE SCALE GENOMIC DNA]</scope>
    <source>
        <strain evidence="5">cv. Fuhuasheng</strain>
        <tissue evidence="4">Leaves</tissue>
    </source>
</reference>
<keyword evidence="5" id="KW-1185">Reference proteome</keyword>
<comment type="function">
    <text evidence="1">Probably mediates the hydrolysis of some nucleoside diphosphate derivatives.</text>
</comment>
<dbReference type="STRING" id="3818.A0A444Z068"/>
<dbReference type="PANTHER" id="PTHR13622">
    <property type="entry name" value="THIAMIN PYROPHOSPHOKINASE"/>
    <property type="match status" value="1"/>
</dbReference>
<evidence type="ECO:0000256" key="2">
    <source>
        <dbReference type="ARBA" id="ARBA00005582"/>
    </source>
</evidence>
<feature type="domain" description="Nudix hydrolase" evidence="3">
    <location>
        <begin position="208"/>
        <end position="349"/>
    </location>
</feature>
<dbReference type="AlphaFoldDB" id="A0A444Z068"/>
<dbReference type="CDD" id="cd03676">
    <property type="entry name" value="NUDIX_Tnr3_like"/>
    <property type="match status" value="1"/>
</dbReference>
<dbReference type="InterPro" id="IPR000086">
    <property type="entry name" value="NUDIX_hydrolase_dom"/>
</dbReference>
<evidence type="ECO:0000256" key="1">
    <source>
        <dbReference type="ARBA" id="ARBA00003778"/>
    </source>
</evidence>
<dbReference type="PROSITE" id="PS51462">
    <property type="entry name" value="NUDIX"/>
    <property type="match status" value="1"/>
</dbReference>
<dbReference type="SUPFAM" id="SSF55811">
    <property type="entry name" value="Nudix"/>
    <property type="match status" value="1"/>
</dbReference>
<dbReference type="EMBL" id="SDMP01000015">
    <property type="protein sequence ID" value="RYR07570.1"/>
    <property type="molecule type" value="Genomic_DNA"/>
</dbReference>
<organism evidence="4 5">
    <name type="scientific">Arachis hypogaea</name>
    <name type="common">Peanut</name>
    <dbReference type="NCBI Taxonomy" id="3818"/>
    <lineage>
        <taxon>Eukaryota</taxon>
        <taxon>Viridiplantae</taxon>
        <taxon>Streptophyta</taxon>
        <taxon>Embryophyta</taxon>
        <taxon>Tracheophyta</taxon>
        <taxon>Spermatophyta</taxon>
        <taxon>Magnoliopsida</taxon>
        <taxon>eudicotyledons</taxon>
        <taxon>Gunneridae</taxon>
        <taxon>Pentapetalae</taxon>
        <taxon>rosids</taxon>
        <taxon>fabids</taxon>
        <taxon>Fabales</taxon>
        <taxon>Fabaceae</taxon>
        <taxon>Papilionoideae</taxon>
        <taxon>50 kb inversion clade</taxon>
        <taxon>dalbergioids sensu lato</taxon>
        <taxon>Dalbergieae</taxon>
        <taxon>Pterocarpus clade</taxon>
        <taxon>Arachis</taxon>
    </lineage>
</organism>
<dbReference type="OrthoDB" id="10261522at2759"/>
<sequence>MGWCLCKCRPLSTFSSLLYSSKPSLPFPSTFLPSSSIKSSFFSCSISSSSALATGTFTWEDVFRVSQSTEEEEEEDNNSSYLHGYFHKVQLCNRGSGKQSEFLPFVIEGQTVGFVHAGFVENFKSFSDVFVYIKDNSNGGSVGECVSLHPMLKTAEERTSAVTYVIKCLGEKHIPGIRNELYPVVSSFGSPVLFSLERAAAPYFGIKAYGIHMNGYVEIDGQKHLWVGKRSNTKQTYPGMLDHLVAGGLPHGINCKENVAKECEEEAGIPRSISIRAKPVSAVSYMDIDGYRYKRDVLFCYDLKLPENFIPKNEDGEVESFKLIPIRQVAEVIRKTQFFKPNCSLVIIDFLFRHGYISPENFGYLDLLRSLRIGECS</sequence>
<dbReference type="FunFam" id="3.90.79.10:FF:000019">
    <property type="entry name" value="Thiamin pyrophosphokinase, putative"/>
    <property type="match status" value="1"/>
</dbReference>